<evidence type="ECO:0000313" key="2">
    <source>
        <dbReference type="EMBL" id="GFN75093.1"/>
    </source>
</evidence>
<dbReference type="AlphaFoldDB" id="A0AAV3XYS6"/>
<dbReference type="Proteomes" id="UP000735302">
    <property type="component" value="Unassembled WGS sequence"/>
</dbReference>
<name>A0AAV3XYS6_9GAST</name>
<proteinExistence type="predicted"/>
<dbReference type="EMBL" id="BLXT01000208">
    <property type="protein sequence ID" value="GFN75093.1"/>
    <property type="molecule type" value="Genomic_DNA"/>
</dbReference>
<evidence type="ECO:0000256" key="1">
    <source>
        <dbReference type="SAM" id="MobiDB-lite"/>
    </source>
</evidence>
<accession>A0AAV3XYS6</accession>
<organism evidence="2 3">
    <name type="scientific">Plakobranchus ocellatus</name>
    <dbReference type="NCBI Taxonomy" id="259542"/>
    <lineage>
        <taxon>Eukaryota</taxon>
        <taxon>Metazoa</taxon>
        <taxon>Spiralia</taxon>
        <taxon>Lophotrochozoa</taxon>
        <taxon>Mollusca</taxon>
        <taxon>Gastropoda</taxon>
        <taxon>Heterobranchia</taxon>
        <taxon>Euthyneura</taxon>
        <taxon>Panpulmonata</taxon>
        <taxon>Sacoglossa</taxon>
        <taxon>Placobranchoidea</taxon>
        <taxon>Plakobranchidae</taxon>
        <taxon>Plakobranchus</taxon>
    </lineage>
</organism>
<sequence>MGALVVQWMARPLRDVSVDGSAPTLTSWPDGGPLSLQSPCLGLAIHKNLTKFSTCPLVRDLISGDLSHPPPRSGVGGGFEHTTENSVQISGRAGHSLDHKRVPQQPT</sequence>
<keyword evidence="3" id="KW-1185">Reference proteome</keyword>
<protein>
    <submittedName>
        <fullName evidence="2">Uncharacterized protein</fullName>
    </submittedName>
</protein>
<evidence type="ECO:0000313" key="3">
    <source>
        <dbReference type="Proteomes" id="UP000735302"/>
    </source>
</evidence>
<gene>
    <name evidence="2" type="ORF">PoB_000159900</name>
</gene>
<comment type="caution">
    <text evidence="2">The sequence shown here is derived from an EMBL/GenBank/DDBJ whole genome shotgun (WGS) entry which is preliminary data.</text>
</comment>
<reference evidence="2 3" key="1">
    <citation type="journal article" date="2021" name="Elife">
        <title>Chloroplast acquisition without the gene transfer in kleptoplastic sea slugs, Plakobranchus ocellatus.</title>
        <authorList>
            <person name="Maeda T."/>
            <person name="Takahashi S."/>
            <person name="Yoshida T."/>
            <person name="Shimamura S."/>
            <person name="Takaki Y."/>
            <person name="Nagai Y."/>
            <person name="Toyoda A."/>
            <person name="Suzuki Y."/>
            <person name="Arimoto A."/>
            <person name="Ishii H."/>
            <person name="Satoh N."/>
            <person name="Nishiyama T."/>
            <person name="Hasebe M."/>
            <person name="Maruyama T."/>
            <person name="Minagawa J."/>
            <person name="Obokata J."/>
            <person name="Shigenobu S."/>
        </authorList>
    </citation>
    <scope>NUCLEOTIDE SEQUENCE [LARGE SCALE GENOMIC DNA]</scope>
</reference>
<feature type="region of interest" description="Disordered" evidence="1">
    <location>
        <begin position="64"/>
        <end position="107"/>
    </location>
</feature>